<keyword evidence="6 8" id="KW-0472">Membrane</keyword>
<keyword evidence="7" id="KW-0862">Zinc</keyword>
<dbReference type="EMBL" id="QICM01000028">
    <property type="protein sequence ID" value="PXV62884.1"/>
    <property type="molecule type" value="Genomic_DNA"/>
</dbReference>
<organism evidence="10 12">
    <name type="scientific">Halanaerobium congolense</name>
    <dbReference type="NCBI Taxonomy" id="54121"/>
    <lineage>
        <taxon>Bacteria</taxon>
        <taxon>Bacillati</taxon>
        <taxon>Bacillota</taxon>
        <taxon>Clostridia</taxon>
        <taxon>Halanaerobiales</taxon>
        <taxon>Halanaerobiaceae</taxon>
        <taxon>Halanaerobium</taxon>
    </lineage>
</organism>
<dbReference type="RefSeq" id="WP_110301126.1">
    <property type="nucleotide sequence ID" value="NZ_FMYT01000004.1"/>
</dbReference>
<evidence type="ECO:0000313" key="11">
    <source>
        <dbReference type="Proteomes" id="UP000247389"/>
    </source>
</evidence>
<evidence type="ECO:0000256" key="8">
    <source>
        <dbReference type="SAM" id="Phobius"/>
    </source>
</evidence>
<accession>A0A1G6KLV0</accession>
<proteinExistence type="inferred from homology"/>
<comment type="subcellular location">
    <subcellularLocation>
        <location evidence="1">Cell membrane</location>
        <topology evidence="1">Multi-pass membrane protein</topology>
    </subcellularLocation>
</comment>
<evidence type="ECO:0000256" key="3">
    <source>
        <dbReference type="ARBA" id="ARBA00022475"/>
    </source>
</evidence>
<evidence type="ECO:0000256" key="7">
    <source>
        <dbReference type="PIRSR" id="PIRSR604254-1"/>
    </source>
</evidence>
<dbReference type="InterPro" id="IPR004254">
    <property type="entry name" value="AdipoR/HlyIII-related"/>
</dbReference>
<dbReference type="GO" id="GO:0005886">
    <property type="term" value="C:plasma membrane"/>
    <property type="evidence" value="ECO:0007669"/>
    <property type="project" value="UniProtKB-SubCell"/>
</dbReference>
<dbReference type="AlphaFoldDB" id="A0A1G6KLV0"/>
<evidence type="ECO:0000256" key="6">
    <source>
        <dbReference type="ARBA" id="ARBA00023136"/>
    </source>
</evidence>
<feature type="transmembrane region" description="Helical" evidence="8">
    <location>
        <begin position="126"/>
        <end position="147"/>
    </location>
</feature>
<evidence type="ECO:0000256" key="1">
    <source>
        <dbReference type="ARBA" id="ARBA00004651"/>
    </source>
</evidence>
<keyword evidence="3" id="KW-1003">Cell membrane</keyword>
<dbReference type="Proteomes" id="UP000247389">
    <property type="component" value="Unassembled WGS sequence"/>
</dbReference>
<evidence type="ECO:0000256" key="5">
    <source>
        <dbReference type="ARBA" id="ARBA00022989"/>
    </source>
</evidence>
<feature type="transmembrane region" description="Helical" evidence="8">
    <location>
        <begin position="7"/>
        <end position="31"/>
    </location>
</feature>
<dbReference type="GO" id="GO:0140911">
    <property type="term" value="F:pore-forming activity"/>
    <property type="evidence" value="ECO:0007669"/>
    <property type="project" value="InterPro"/>
</dbReference>
<feature type="transmembrane region" description="Helical" evidence="8">
    <location>
        <begin position="186"/>
        <end position="208"/>
    </location>
</feature>
<feature type="binding site" evidence="7">
    <location>
        <position position="190"/>
    </location>
    <ligand>
        <name>Zn(2+)</name>
        <dbReference type="ChEBI" id="CHEBI:29105"/>
    </ligand>
</feature>
<keyword evidence="5 8" id="KW-1133">Transmembrane helix</keyword>
<evidence type="ECO:0000256" key="4">
    <source>
        <dbReference type="ARBA" id="ARBA00022692"/>
    </source>
</evidence>
<protein>
    <submittedName>
        <fullName evidence="9 10">Hemolysin III</fullName>
    </submittedName>
</protein>
<comment type="similarity">
    <text evidence="2">Belongs to the UPF0073 (Hly-III) family.</text>
</comment>
<name>A0A1G6KLV0_9FIRM</name>
<evidence type="ECO:0000313" key="10">
    <source>
        <dbReference type="EMBL" id="SDC31897.1"/>
    </source>
</evidence>
<feature type="transmembrane region" description="Helical" evidence="8">
    <location>
        <begin position="37"/>
        <end position="56"/>
    </location>
</feature>
<dbReference type="InterPro" id="IPR005744">
    <property type="entry name" value="Hy-lIII"/>
</dbReference>
<keyword evidence="7" id="KW-0479">Metal-binding</keyword>
<reference evidence="9 11" key="2">
    <citation type="submission" date="2018-04" db="EMBL/GenBank/DDBJ databases">
        <title>Subsurface microbial communities from deep shales in Ohio and West Virginia, USA.</title>
        <authorList>
            <person name="Wrighton K."/>
        </authorList>
    </citation>
    <scope>NUCLEOTIDE SEQUENCE [LARGE SCALE GENOMIC DNA]</scope>
    <source>
        <strain evidence="9 11">MSL28</strain>
    </source>
</reference>
<dbReference type="GO" id="GO:0046872">
    <property type="term" value="F:metal ion binding"/>
    <property type="evidence" value="ECO:0007669"/>
    <property type="project" value="UniProtKB-KW"/>
</dbReference>
<feature type="binding site" evidence="7">
    <location>
        <position position="186"/>
    </location>
    <ligand>
        <name>Zn(2+)</name>
        <dbReference type="ChEBI" id="CHEBI:29105"/>
    </ligand>
</feature>
<feature type="transmembrane region" description="Helical" evidence="8">
    <location>
        <begin position="153"/>
        <end position="174"/>
    </location>
</feature>
<feature type="binding site" evidence="7">
    <location>
        <position position="58"/>
    </location>
    <ligand>
        <name>Zn(2+)</name>
        <dbReference type="ChEBI" id="CHEBI:29105"/>
    </ligand>
</feature>
<evidence type="ECO:0000256" key="2">
    <source>
        <dbReference type="ARBA" id="ARBA00008488"/>
    </source>
</evidence>
<feature type="transmembrane region" description="Helical" evidence="8">
    <location>
        <begin position="76"/>
        <end position="94"/>
    </location>
</feature>
<reference evidence="10 12" key="1">
    <citation type="submission" date="2016-10" db="EMBL/GenBank/DDBJ databases">
        <authorList>
            <person name="Varghese N."/>
            <person name="Submissions S."/>
        </authorList>
    </citation>
    <scope>NUCLEOTIDE SEQUENCE [LARGE SCALE GENOMIC DNA]</scope>
    <source>
        <strain evidence="10 12">WG10</strain>
    </source>
</reference>
<evidence type="ECO:0000313" key="12">
    <source>
        <dbReference type="Proteomes" id="UP000324896"/>
    </source>
</evidence>
<dbReference type="NCBIfam" id="TIGR01065">
    <property type="entry name" value="hlyIII"/>
    <property type="match status" value="1"/>
</dbReference>
<dbReference type="EMBL" id="FMYT01000004">
    <property type="protein sequence ID" value="SDC31897.1"/>
    <property type="molecule type" value="Genomic_DNA"/>
</dbReference>
<dbReference type="Proteomes" id="UP000324896">
    <property type="component" value="Unassembled WGS sequence"/>
</dbReference>
<sequence>MRKEERVSFYSHFVGFILALIGLGLLIFRALESPGKIVVAAVYGVSVAFLFLSSSLYHAFKKEDNEKSIWRKLDHFAIFVMIAGSYTPVAYLYLEGWLKWTIIGIQWGLVLGGFFLKFMYFKTPRILYTIIYLLMGWVGIFAFHQLFMTMPTSNLILMFAGGLSFTAGAVFYIIKKPDISPSFGFHEIFHFFILAGGILHYLMVFIALG</sequence>
<gene>
    <name evidence="9" type="ORF">C8C78_1282</name>
    <name evidence="10" type="ORF">SAMN04488597_104165</name>
</gene>
<dbReference type="PANTHER" id="PTHR20855:SF3">
    <property type="entry name" value="LD03007P"/>
    <property type="match status" value="1"/>
</dbReference>
<dbReference type="Pfam" id="PF03006">
    <property type="entry name" value="HlyIII"/>
    <property type="match status" value="1"/>
</dbReference>
<dbReference type="PANTHER" id="PTHR20855">
    <property type="entry name" value="ADIPOR/PROGESTIN RECEPTOR-RELATED"/>
    <property type="match status" value="1"/>
</dbReference>
<feature type="transmembrane region" description="Helical" evidence="8">
    <location>
        <begin position="100"/>
        <end position="119"/>
    </location>
</feature>
<evidence type="ECO:0000313" key="9">
    <source>
        <dbReference type="EMBL" id="PXV62884.1"/>
    </source>
</evidence>
<keyword evidence="4 8" id="KW-0812">Transmembrane</keyword>